<comment type="caution">
    <text evidence="4">The sequence shown here is derived from an EMBL/GenBank/DDBJ whole genome shotgun (WGS) entry which is preliminary data.</text>
</comment>
<dbReference type="SMART" id="SM00044">
    <property type="entry name" value="CYCc"/>
    <property type="match status" value="1"/>
</dbReference>
<dbReference type="PROSITE" id="PS50125">
    <property type="entry name" value="GUANYLATE_CYCLASE_2"/>
    <property type="match status" value="1"/>
</dbReference>
<dbReference type="RefSeq" id="WP_213236508.1">
    <property type="nucleotide sequence ID" value="NZ_JAHBCL010000012.1"/>
</dbReference>
<dbReference type="Gene3D" id="3.30.70.1230">
    <property type="entry name" value="Nucleotide cyclase"/>
    <property type="match status" value="1"/>
</dbReference>
<keyword evidence="2" id="KW-0812">Transmembrane</keyword>
<dbReference type="Pfam" id="PF05226">
    <property type="entry name" value="CHASE2"/>
    <property type="match status" value="1"/>
</dbReference>
<dbReference type="CDD" id="cd07302">
    <property type="entry name" value="CHD"/>
    <property type="match status" value="1"/>
</dbReference>
<keyword evidence="2" id="KW-0472">Membrane</keyword>
<evidence type="ECO:0000259" key="3">
    <source>
        <dbReference type="PROSITE" id="PS50125"/>
    </source>
</evidence>
<dbReference type="InterPro" id="IPR029787">
    <property type="entry name" value="Nucleotide_cyclase"/>
</dbReference>
<protein>
    <submittedName>
        <fullName evidence="4">Adenylate/guanylate cyclase domain-containing protein</fullName>
    </submittedName>
</protein>
<feature type="transmembrane region" description="Helical" evidence="2">
    <location>
        <begin position="324"/>
        <end position="341"/>
    </location>
</feature>
<reference evidence="4 5" key="1">
    <citation type="submission" date="2021-05" db="EMBL/GenBank/DDBJ databases">
        <title>Fusibacter ferrireducens sp. nov., an anaerobic, sulfur- and Fe-reducing bacterium isolated from the mangrove sediment.</title>
        <authorList>
            <person name="Qiu D."/>
        </authorList>
    </citation>
    <scope>NUCLEOTIDE SEQUENCE [LARGE SCALE GENOMIC DNA]</scope>
    <source>
        <strain evidence="4 5">DSM 12116</strain>
    </source>
</reference>
<comment type="similarity">
    <text evidence="1">Belongs to the adenylyl cyclase class-3 family.</text>
</comment>
<dbReference type="EMBL" id="JAHBCL010000012">
    <property type="protein sequence ID" value="MBS7526646.1"/>
    <property type="molecule type" value="Genomic_DNA"/>
</dbReference>
<name>A0ABS5PNM2_9FIRM</name>
<evidence type="ECO:0000256" key="1">
    <source>
        <dbReference type="ARBA" id="ARBA00005381"/>
    </source>
</evidence>
<feature type="transmembrane region" description="Helical" evidence="2">
    <location>
        <begin position="301"/>
        <end position="317"/>
    </location>
</feature>
<feature type="transmembrane region" description="Helical" evidence="2">
    <location>
        <begin position="353"/>
        <end position="373"/>
    </location>
</feature>
<sequence>MKKKWIIILIVAAFVMISDAKGLFDNYENQLYDSYFQGENETDDRIVIVAIDDTSINMLGQWPFDRSYHGELIDIISQGNPAAIGIDLLFDSYSNAASDEILTTSIEAAGNVVMAEQVKYTPKINGYKQGSDTLVRQFPELLTGAVEGHINTYPDGDRVIRKTTLFAPQFVIDDASYNYLPSFAYQLFKTYTENADISDAERSTFEDSLTKYAEEGKSYFIDYKGMPRQYDNIPYALVYNEMIPPSYFEDKIVLIGPYANGLLDEYITPVVQEQPMFGVEIHANILQNLFDDSLKTQAPEVFNLVTILVLAILTFFISERFSPLKGLSILILIAVGYLFIGKKVYEQGYVLELFYPLLTMGILYVTALAYHYLEQLNEKRRIRSLFGRYVAPQVVNKILEDSDSINLGGERRFISVLFVDIRGFTPLSERCEPEEIVEILNSYLDLCEQSIFTNKGTLDKFIGDATMAIYNAPLELEDHAFYAVKTAWDMKQGAALLKEGLLERFGKTVDFGIGVNTGYAVVGNIGSKRRMDYTAIGDTVNTSARLESNAKPGQILISQTTYDLVKERVDVKPLGEIKVKGKETMIPIYEVEGIRSDDTKSN</sequence>
<dbReference type="Pfam" id="PF00211">
    <property type="entry name" value="Guanylate_cyc"/>
    <property type="match status" value="1"/>
</dbReference>
<dbReference type="SMART" id="SM01080">
    <property type="entry name" value="CHASE2"/>
    <property type="match status" value="1"/>
</dbReference>
<dbReference type="SUPFAM" id="SSF55073">
    <property type="entry name" value="Nucleotide cyclase"/>
    <property type="match status" value="1"/>
</dbReference>
<evidence type="ECO:0000313" key="4">
    <source>
        <dbReference type="EMBL" id="MBS7526646.1"/>
    </source>
</evidence>
<organism evidence="4 5">
    <name type="scientific">Fusibacter paucivorans</name>
    <dbReference type="NCBI Taxonomy" id="76009"/>
    <lineage>
        <taxon>Bacteria</taxon>
        <taxon>Bacillati</taxon>
        <taxon>Bacillota</taxon>
        <taxon>Clostridia</taxon>
        <taxon>Eubacteriales</taxon>
        <taxon>Eubacteriales Family XII. Incertae Sedis</taxon>
        <taxon>Fusibacter</taxon>
    </lineage>
</organism>
<gene>
    <name evidence="4" type="ORF">KHM83_08155</name>
</gene>
<accession>A0ABS5PNM2</accession>
<dbReference type="PANTHER" id="PTHR43081:SF1">
    <property type="entry name" value="ADENYLATE CYCLASE, TERMINAL-DIFFERENTIATION SPECIFIC"/>
    <property type="match status" value="1"/>
</dbReference>
<dbReference type="InterPro" id="IPR007890">
    <property type="entry name" value="CHASE2"/>
</dbReference>
<dbReference type="PANTHER" id="PTHR43081">
    <property type="entry name" value="ADENYLATE CYCLASE, TERMINAL-DIFFERENTIATION SPECIFIC-RELATED"/>
    <property type="match status" value="1"/>
</dbReference>
<dbReference type="InterPro" id="IPR001054">
    <property type="entry name" value="A/G_cyclase"/>
</dbReference>
<feature type="domain" description="Guanylate cyclase" evidence="3">
    <location>
        <begin position="415"/>
        <end position="547"/>
    </location>
</feature>
<evidence type="ECO:0000256" key="2">
    <source>
        <dbReference type="SAM" id="Phobius"/>
    </source>
</evidence>
<proteinExistence type="inferred from homology"/>
<keyword evidence="5" id="KW-1185">Reference proteome</keyword>
<keyword evidence="2" id="KW-1133">Transmembrane helix</keyword>
<dbReference type="Proteomes" id="UP000746471">
    <property type="component" value="Unassembled WGS sequence"/>
</dbReference>
<evidence type="ECO:0000313" key="5">
    <source>
        <dbReference type="Proteomes" id="UP000746471"/>
    </source>
</evidence>
<dbReference type="InterPro" id="IPR050697">
    <property type="entry name" value="Adenylyl/Guanylyl_Cyclase_3/4"/>
</dbReference>